<keyword evidence="16" id="KW-0175">Coiled coil</keyword>
<keyword evidence="8" id="KW-0255">Endonuclease</keyword>
<evidence type="ECO:0000256" key="3">
    <source>
        <dbReference type="ARBA" id="ARBA00022679"/>
    </source>
</evidence>
<dbReference type="PANTHER" id="PTHR37984:SF5">
    <property type="entry name" value="PROTEIN NYNRIN-LIKE"/>
    <property type="match status" value="1"/>
</dbReference>
<dbReference type="InterPro" id="IPR043128">
    <property type="entry name" value="Rev_trsase/Diguanyl_cyclase"/>
</dbReference>
<dbReference type="InterPro" id="IPR012337">
    <property type="entry name" value="RNaseH-like_sf"/>
</dbReference>
<feature type="coiled-coil region" evidence="16">
    <location>
        <begin position="19"/>
        <end position="46"/>
    </location>
</feature>
<keyword evidence="14" id="KW-0238">DNA-binding</keyword>
<dbReference type="FunFam" id="3.30.70.270:FF:000003">
    <property type="entry name" value="Transposon Ty3-G Gag-Pol polyprotein"/>
    <property type="match status" value="1"/>
</dbReference>
<keyword evidence="9" id="KW-0378">Hydrolase</keyword>
<dbReference type="InterPro" id="IPR036397">
    <property type="entry name" value="RNaseH_sf"/>
</dbReference>
<dbReference type="Pfam" id="PF24626">
    <property type="entry name" value="SH3_Tf2-1"/>
    <property type="match status" value="1"/>
</dbReference>
<keyword evidence="13" id="KW-0239">DNA-directed DNA polymerase</keyword>
<dbReference type="EC" id="2.7.7.49" evidence="1"/>
<name>A0AAQ3P2V9_VIGMU</name>
<dbReference type="Pfam" id="PF08284">
    <property type="entry name" value="RVP_2"/>
    <property type="match status" value="1"/>
</dbReference>
<dbReference type="GO" id="GO:0003964">
    <property type="term" value="F:RNA-directed DNA polymerase activity"/>
    <property type="evidence" value="ECO:0007669"/>
    <property type="project" value="UniProtKB-KW"/>
</dbReference>
<dbReference type="InterPro" id="IPR041373">
    <property type="entry name" value="RT_RNaseH"/>
</dbReference>
<evidence type="ECO:0000256" key="2">
    <source>
        <dbReference type="ARBA" id="ARBA00022670"/>
    </source>
</evidence>
<dbReference type="InterPro" id="IPR001969">
    <property type="entry name" value="Aspartic_peptidase_AS"/>
</dbReference>
<keyword evidence="5" id="KW-0540">Nuclease</keyword>
<evidence type="ECO:0000256" key="10">
    <source>
        <dbReference type="ARBA" id="ARBA00022842"/>
    </source>
</evidence>
<evidence type="ECO:0000256" key="14">
    <source>
        <dbReference type="ARBA" id="ARBA00023125"/>
    </source>
</evidence>
<dbReference type="GO" id="GO:0004190">
    <property type="term" value="F:aspartic-type endopeptidase activity"/>
    <property type="evidence" value="ECO:0007669"/>
    <property type="project" value="UniProtKB-KW"/>
</dbReference>
<evidence type="ECO:0000256" key="16">
    <source>
        <dbReference type="SAM" id="Coils"/>
    </source>
</evidence>
<evidence type="ECO:0000256" key="11">
    <source>
        <dbReference type="ARBA" id="ARBA00022908"/>
    </source>
</evidence>
<keyword evidence="4" id="KW-0548">Nucleotidyltransferase</keyword>
<evidence type="ECO:0000259" key="17">
    <source>
        <dbReference type="PROSITE" id="PS50994"/>
    </source>
</evidence>
<dbReference type="SUPFAM" id="SSF53098">
    <property type="entry name" value="Ribonuclease H-like"/>
    <property type="match status" value="1"/>
</dbReference>
<dbReference type="Gene3D" id="3.30.70.270">
    <property type="match status" value="2"/>
</dbReference>
<evidence type="ECO:0000256" key="15">
    <source>
        <dbReference type="ARBA" id="ARBA00023172"/>
    </source>
</evidence>
<dbReference type="FunFam" id="3.10.10.10:FF:000002">
    <property type="entry name" value="Retrovirus-related Pol polyprotein from transposon 17.6-like protein"/>
    <property type="match status" value="1"/>
</dbReference>
<dbReference type="Pfam" id="PF17917">
    <property type="entry name" value="RT_RNaseH"/>
    <property type="match status" value="1"/>
</dbReference>
<evidence type="ECO:0000256" key="1">
    <source>
        <dbReference type="ARBA" id="ARBA00012493"/>
    </source>
</evidence>
<dbReference type="CDD" id="cd00303">
    <property type="entry name" value="retropepsin_like"/>
    <property type="match status" value="1"/>
</dbReference>
<evidence type="ECO:0000256" key="13">
    <source>
        <dbReference type="ARBA" id="ARBA00022932"/>
    </source>
</evidence>
<accession>A0AAQ3P2V9</accession>
<dbReference type="InterPro" id="IPR001584">
    <property type="entry name" value="Integrase_cat-core"/>
</dbReference>
<evidence type="ECO:0000313" key="18">
    <source>
        <dbReference type="EMBL" id="WVZ19821.1"/>
    </source>
</evidence>
<dbReference type="PANTHER" id="PTHR37984">
    <property type="entry name" value="PROTEIN CBG26694"/>
    <property type="match status" value="1"/>
</dbReference>
<evidence type="ECO:0000256" key="12">
    <source>
        <dbReference type="ARBA" id="ARBA00022918"/>
    </source>
</evidence>
<evidence type="ECO:0000256" key="9">
    <source>
        <dbReference type="ARBA" id="ARBA00022801"/>
    </source>
</evidence>
<dbReference type="Gene3D" id="2.40.70.10">
    <property type="entry name" value="Acid Proteases"/>
    <property type="match status" value="1"/>
</dbReference>
<keyword evidence="10" id="KW-0460">Magnesium</keyword>
<evidence type="ECO:0000256" key="6">
    <source>
        <dbReference type="ARBA" id="ARBA00022723"/>
    </source>
</evidence>
<dbReference type="GO" id="GO:0046872">
    <property type="term" value="F:metal ion binding"/>
    <property type="evidence" value="ECO:0007669"/>
    <property type="project" value="UniProtKB-KW"/>
</dbReference>
<dbReference type="Gene3D" id="3.10.10.10">
    <property type="entry name" value="HIV Type 1 Reverse Transcriptase, subunit A, domain 1"/>
    <property type="match status" value="1"/>
</dbReference>
<dbReference type="InterPro" id="IPR021109">
    <property type="entry name" value="Peptidase_aspartic_dom_sf"/>
</dbReference>
<keyword evidence="15" id="KW-0233">DNA recombination</keyword>
<dbReference type="Pfam" id="PF00078">
    <property type="entry name" value="RVT_1"/>
    <property type="match status" value="1"/>
</dbReference>
<dbReference type="InterPro" id="IPR050951">
    <property type="entry name" value="Retrovirus_Pol_polyprotein"/>
</dbReference>
<dbReference type="SUPFAM" id="SSF50630">
    <property type="entry name" value="Acid proteases"/>
    <property type="match status" value="1"/>
</dbReference>
<dbReference type="InterPro" id="IPR041588">
    <property type="entry name" value="Integrase_H2C2"/>
</dbReference>
<evidence type="ECO:0000313" key="19">
    <source>
        <dbReference type="Proteomes" id="UP001374535"/>
    </source>
</evidence>
<dbReference type="GO" id="GO:0006310">
    <property type="term" value="P:DNA recombination"/>
    <property type="evidence" value="ECO:0007669"/>
    <property type="project" value="UniProtKB-KW"/>
</dbReference>
<keyword evidence="7" id="KW-0064">Aspartyl protease</keyword>
<keyword evidence="12" id="KW-0695">RNA-directed DNA polymerase</keyword>
<dbReference type="CDD" id="cd01647">
    <property type="entry name" value="RT_LTR"/>
    <property type="match status" value="1"/>
</dbReference>
<keyword evidence="6" id="KW-0479">Metal-binding</keyword>
<dbReference type="PROSITE" id="PS00141">
    <property type="entry name" value="ASP_PROTEASE"/>
    <property type="match status" value="1"/>
</dbReference>
<dbReference type="GO" id="GO:0006508">
    <property type="term" value="P:proteolysis"/>
    <property type="evidence" value="ECO:0007669"/>
    <property type="project" value="UniProtKB-KW"/>
</dbReference>
<evidence type="ECO:0000256" key="5">
    <source>
        <dbReference type="ARBA" id="ARBA00022722"/>
    </source>
</evidence>
<dbReference type="GO" id="GO:0003677">
    <property type="term" value="F:DNA binding"/>
    <property type="evidence" value="ECO:0007669"/>
    <property type="project" value="UniProtKB-KW"/>
</dbReference>
<dbReference type="Gene3D" id="1.10.340.70">
    <property type="match status" value="1"/>
</dbReference>
<dbReference type="GO" id="GO:0004519">
    <property type="term" value="F:endonuclease activity"/>
    <property type="evidence" value="ECO:0007669"/>
    <property type="project" value="UniProtKB-KW"/>
</dbReference>
<dbReference type="InterPro" id="IPR000477">
    <property type="entry name" value="RT_dom"/>
</dbReference>
<keyword evidence="19" id="KW-1185">Reference proteome</keyword>
<dbReference type="Proteomes" id="UP001374535">
    <property type="component" value="Chromosome 2"/>
</dbReference>
<dbReference type="Pfam" id="PF17921">
    <property type="entry name" value="Integrase_H2C2"/>
    <property type="match status" value="1"/>
</dbReference>
<dbReference type="FunFam" id="3.10.20.370:FF:000001">
    <property type="entry name" value="Retrovirus-related Pol polyprotein from transposon 17.6-like protein"/>
    <property type="match status" value="1"/>
</dbReference>
<reference evidence="18 19" key="1">
    <citation type="journal article" date="2023" name="Life. Sci Alliance">
        <title>Evolutionary insights into 3D genome organization and epigenetic landscape of Vigna mungo.</title>
        <authorList>
            <person name="Junaid A."/>
            <person name="Singh B."/>
            <person name="Bhatia S."/>
        </authorList>
    </citation>
    <scope>NUCLEOTIDE SEQUENCE [LARGE SCALE GENOMIC DNA]</scope>
    <source>
        <strain evidence="18">Urdbean</strain>
    </source>
</reference>
<dbReference type="Gene3D" id="3.30.420.10">
    <property type="entry name" value="Ribonuclease H-like superfamily/Ribonuclease H"/>
    <property type="match status" value="1"/>
</dbReference>
<keyword evidence="2" id="KW-0645">Protease</keyword>
<dbReference type="GO" id="GO:0015074">
    <property type="term" value="P:DNA integration"/>
    <property type="evidence" value="ECO:0007669"/>
    <property type="project" value="UniProtKB-KW"/>
</dbReference>
<dbReference type="InterPro" id="IPR043502">
    <property type="entry name" value="DNA/RNA_pol_sf"/>
</dbReference>
<dbReference type="SUPFAM" id="SSF56672">
    <property type="entry name" value="DNA/RNA polymerases"/>
    <property type="match status" value="1"/>
</dbReference>
<keyword evidence="3" id="KW-0808">Transferase</keyword>
<dbReference type="GO" id="GO:0003887">
    <property type="term" value="F:DNA-directed DNA polymerase activity"/>
    <property type="evidence" value="ECO:0007669"/>
    <property type="project" value="UniProtKB-KW"/>
</dbReference>
<sequence length="1463" mass="167750">MAPRPPLQPTDRDSSSGNNNLLESVLTALQHQNANLIQQNANLAKQNTLALQNSKAARVSVEATQRQIMEMVTNRMQSSRPLESFLLHRPAKFDGKCIADEADHCLRDMERIYDGKGRGEENRLAFTEYLLTGEAGHWWGSTKMLLEDDHTPITWEIFKKKFYEEYFPNTLPCRKFENGLREDLKPVITSHCIQKFPALVERAKVLEKNLMDAERHKKQQQSFKGSNNSLVSTRVILGSFHFDRSAYQLCKIDRSIGGRELMNVLSKETQSIAFGAEKTDIGRGNATWGTERSRGHRTLEGFNMVVAEHRQQAECNLITNTCLLYGMPCCVLFDSGATHSFISKACVDKLGLAEREMQLDLVVSTPTAGEVKTSTVCVRCPIEVEGYKFKVNLICLPLQDLEVLLGIDWLNSNHILIDCGKKKLIFPREEEEKLSLTLGQIREDLIEGAMCFLILTHMDAREEDRPVGNRSVIEEFMDIFPDEVPGLPPQREVEFSFYLVSGAGPIFIAPYRMTPAELAELKKQIEDLLEKKFIRPSASPWGAPVLLVKKKDGSSRLCIDYRQLNKLTIKNKYPLPRIDDLLDQLYGGNSLLQDRPKKTTFRSRYGHYEYVVMPFGVTNAPAIFMDYMNRIFRPFLAKFMVVFIDDILVYSKSREEHEEHLRIVLGVLREKKLYAKLSKCEFWMEEVQFLGHVISAGGISVDPAKVRAVLEWETPRSVTDVRSFVGLPGYYRRFIEGFSKIVAPLTQLTRKEQPSSGPISRLTRAPMLVIPDVNRPFEVFCDASYQGLGCVLMQEGKVVTYASRQLKVHEKNYPTHDLELATVVFALKIWRHYLYGARFQVFSDHKSLKYLFDQKELNMRHKRWMEFLKDYEFELQYHPGKANVVADALSRKTVHISNMMVRELSLVESFRDLKLQCELELNGIKCCGMWFSSDLFDRIKREQAADEEFQKMRTNGLLKYRGRTYVPHNGELKRLILEEAHQSRFSIHPGMTKIYQDLKKSFWWPGMKNDVARFVSSCLTCQRAKAEHQKPSGQLQPLEIPEWKWDSIAMDFVTHLPRTVRNHDAIWVIVDRLTKSAHFLAINLKMSMSKLAQLYIKEVVRLHGVPSSIISDRDPRFTSWFWQALQQEMGSKTIQTLEDLLRTSILDHLGFTYNNSFQSSIGMMPFEALYGRKCRMPLCWFQEGEAVLTEPEIIQQTTEKVKQIQERLKATQSRQKSYADKRRKPLEFAEEDHVFLKLNRTAGVGRVVRPKKLSPRFLGPYQILRCIGPVAYKLALPPPLSKIHPVFHVSQPRKYIADQSHVLEADNIQIRGDCSVELQPVRVEKFMRSRPFGKATTLIKVIWDDRTGDTTWEREEDMKESYPHLFSVGSMCHSEEMWECSKWITGGSMWVDRPVEKGNSCVGMAGADSSGSYYTTPGARDVELCDSYSPDTEGALEDTLEDVLQADPSLDVMSENCAGPFGP</sequence>
<feature type="domain" description="Integrase catalytic" evidence="17">
    <location>
        <begin position="1033"/>
        <end position="1132"/>
    </location>
</feature>
<dbReference type="InterPro" id="IPR056924">
    <property type="entry name" value="SH3_Tf2-1"/>
</dbReference>
<dbReference type="CDD" id="cd09274">
    <property type="entry name" value="RNase_HI_RT_Ty3"/>
    <property type="match status" value="1"/>
</dbReference>
<protein>
    <recommendedName>
        <fullName evidence="1">RNA-directed DNA polymerase</fullName>
        <ecNumber evidence="1">2.7.7.49</ecNumber>
    </recommendedName>
</protein>
<dbReference type="PROSITE" id="PS50994">
    <property type="entry name" value="INTEGRASE"/>
    <property type="match status" value="1"/>
</dbReference>
<evidence type="ECO:0000256" key="8">
    <source>
        <dbReference type="ARBA" id="ARBA00022759"/>
    </source>
</evidence>
<gene>
    <name evidence="18" type="ORF">V8G54_007143</name>
</gene>
<evidence type="ECO:0000256" key="4">
    <source>
        <dbReference type="ARBA" id="ARBA00022695"/>
    </source>
</evidence>
<proteinExistence type="predicted"/>
<dbReference type="EMBL" id="CP144699">
    <property type="protein sequence ID" value="WVZ19821.1"/>
    <property type="molecule type" value="Genomic_DNA"/>
</dbReference>
<organism evidence="18 19">
    <name type="scientific">Vigna mungo</name>
    <name type="common">Black gram</name>
    <name type="synonym">Phaseolus mungo</name>
    <dbReference type="NCBI Taxonomy" id="3915"/>
    <lineage>
        <taxon>Eukaryota</taxon>
        <taxon>Viridiplantae</taxon>
        <taxon>Streptophyta</taxon>
        <taxon>Embryophyta</taxon>
        <taxon>Tracheophyta</taxon>
        <taxon>Spermatophyta</taxon>
        <taxon>Magnoliopsida</taxon>
        <taxon>eudicotyledons</taxon>
        <taxon>Gunneridae</taxon>
        <taxon>Pentapetalae</taxon>
        <taxon>rosids</taxon>
        <taxon>fabids</taxon>
        <taxon>Fabales</taxon>
        <taxon>Fabaceae</taxon>
        <taxon>Papilionoideae</taxon>
        <taxon>50 kb inversion clade</taxon>
        <taxon>NPAAA clade</taxon>
        <taxon>indigoferoid/millettioid clade</taxon>
        <taxon>Phaseoleae</taxon>
        <taxon>Vigna</taxon>
    </lineage>
</organism>
<evidence type="ECO:0000256" key="7">
    <source>
        <dbReference type="ARBA" id="ARBA00022750"/>
    </source>
</evidence>
<keyword evidence="11" id="KW-0229">DNA integration</keyword>